<dbReference type="PANTHER" id="PTHR43755">
    <property type="match status" value="1"/>
</dbReference>
<dbReference type="Gene3D" id="3.50.50.100">
    <property type="match status" value="1"/>
</dbReference>
<dbReference type="PANTHER" id="PTHR43755:SF1">
    <property type="entry name" value="FAD-DEPENDENT PYRIDINE NUCLEOTIDE-DISULPHIDE OXIDOREDUCTASE"/>
    <property type="match status" value="1"/>
</dbReference>
<dbReference type="PRINTS" id="PR00368">
    <property type="entry name" value="FADPNR"/>
</dbReference>
<sequence length="370" mass="41115">MIKMKKLLVIGGGNAGTLIANLLAGKLDVTVIEPNEYHLYQPGLVDYIIGEVDESKISMPIRSVLKSKVKWIKSKVTKILVDDRAVLTERGERYEGDYLVIATGGQNKSLFNLKGYHTLDDGRSIREIIKNPKGKNFVIGSMPGIIKCPAAPWEISFLLKNKYPEANVTLIIPAKQPPSLQVPMFNLFSKMASVLGIKVLRGFVINSVDYENKIITSIEGERVNFDHLIIDTPISTTFNELADNSGLIPVDRETLTFKDGVFVIGDANNTPTPKTGAAAHFQAEVVANNILYEIEGNRDKDRYKGDAMCAVYSGPRDGALVWLNYNRSKALGPSPIYYYMKKYFTNLYWSSLHGGIDILLKPMVYSLSKS</sequence>
<proteinExistence type="predicted"/>
<evidence type="ECO:0000313" key="3">
    <source>
        <dbReference type="Proteomes" id="UP001319921"/>
    </source>
</evidence>
<name>A0AAQ4CS28_9CREN</name>
<dbReference type="InterPro" id="IPR052541">
    <property type="entry name" value="SQRD"/>
</dbReference>
<feature type="domain" description="FAD/NAD(P)-binding" evidence="1">
    <location>
        <begin position="6"/>
        <end position="282"/>
    </location>
</feature>
<dbReference type="GO" id="GO:0016491">
    <property type="term" value="F:oxidoreductase activity"/>
    <property type="evidence" value="ECO:0007669"/>
    <property type="project" value="InterPro"/>
</dbReference>
<dbReference type="Proteomes" id="UP001319921">
    <property type="component" value="Chromosome"/>
</dbReference>
<reference evidence="2 3" key="1">
    <citation type="journal article" date="2022" name="Microbiol. Resour. Announc.">
        <title>Complete Genome Sequence of the Hyperthermophilic and Acidophilic Archaeon Saccharolobus caldissimus Strain HS-3T.</title>
        <authorList>
            <person name="Sakai H.D."/>
            <person name="Kurosawa N."/>
        </authorList>
    </citation>
    <scope>NUCLEOTIDE SEQUENCE [LARGE SCALE GENOMIC DNA]</scope>
    <source>
        <strain evidence="2 3">JCM32116</strain>
    </source>
</reference>
<dbReference type="KEGG" id="scas:SACC_16260"/>
<protein>
    <recommendedName>
        <fullName evidence="1">FAD/NAD(P)-binding domain-containing protein</fullName>
    </recommendedName>
</protein>
<evidence type="ECO:0000259" key="1">
    <source>
        <dbReference type="Pfam" id="PF07992"/>
    </source>
</evidence>
<dbReference type="SUPFAM" id="SSF51905">
    <property type="entry name" value="FAD/NAD(P)-binding domain"/>
    <property type="match status" value="2"/>
</dbReference>
<dbReference type="Pfam" id="PF07992">
    <property type="entry name" value="Pyr_redox_2"/>
    <property type="match status" value="1"/>
</dbReference>
<dbReference type="InterPro" id="IPR036188">
    <property type="entry name" value="FAD/NAD-bd_sf"/>
</dbReference>
<evidence type="ECO:0000313" key="2">
    <source>
        <dbReference type="EMBL" id="BDB98609.1"/>
    </source>
</evidence>
<dbReference type="EMBL" id="AP025226">
    <property type="protein sequence ID" value="BDB98609.1"/>
    <property type="molecule type" value="Genomic_DNA"/>
</dbReference>
<gene>
    <name evidence="2" type="ORF">SACC_16260</name>
</gene>
<organism evidence="2 3">
    <name type="scientific">Saccharolobus caldissimus</name>
    <dbReference type="NCBI Taxonomy" id="1702097"/>
    <lineage>
        <taxon>Archaea</taxon>
        <taxon>Thermoproteota</taxon>
        <taxon>Thermoprotei</taxon>
        <taxon>Sulfolobales</taxon>
        <taxon>Sulfolobaceae</taxon>
        <taxon>Saccharolobus</taxon>
    </lineage>
</organism>
<keyword evidence="3" id="KW-1185">Reference proteome</keyword>
<dbReference type="AlphaFoldDB" id="A0AAQ4CS28"/>
<accession>A0AAQ4CS28</accession>
<dbReference type="InterPro" id="IPR023753">
    <property type="entry name" value="FAD/NAD-binding_dom"/>
</dbReference>